<dbReference type="RefSeq" id="XP_043182270.1">
    <property type="nucleotide sequence ID" value="XM_043329436.1"/>
</dbReference>
<dbReference type="SUPFAM" id="SSF49785">
    <property type="entry name" value="Galactose-binding domain-like"/>
    <property type="match status" value="1"/>
</dbReference>
<dbReference type="EC" id="3.2.1.55" evidence="4"/>
<reference evidence="9" key="1">
    <citation type="submission" date="2020-05" db="EMBL/GenBank/DDBJ databases">
        <title>Evolutionary and genomic comparisons of hybrid uninucleate and nonhybrid Rhizoctonia fungi.</title>
        <authorList>
            <person name="Li C."/>
            <person name="Chen X."/>
        </authorList>
    </citation>
    <scope>NUCLEOTIDE SEQUENCE</scope>
    <source>
        <strain evidence="9">AG-1 IA</strain>
    </source>
</reference>
<dbReference type="InterPro" id="IPR003305">
    <property type="entry name" value="CenC_carb-bd"/>
</dbReference>
<dbReference type="Proteomes" id="UP000650533">
    <property type="component" value="Chromosome 8"/>
</dbReference>
<dbReference type="GeneID" id="67031899"/>
<organism evidence="9 10">
    <name type="scientific">Rhizoctonia solani</name>
    <dbReference type="NCBI Taxonomy" id="456999"/>
    <lineage>
        <taxon>Eukaryota</taxon>
        <taxon>Fungi</taxon>
        <taxon>Dikarya</taxon>
        <taxon>Basidiomycota</taxon>
        <taxon>Agaricomycotina</taxon>
        <taxon>Agaricomycetes</taxon>
        <taxon>Cantharellales</taxon>
        <taxon>Ceratobasidiaceae</taxon>
        <taxon>Rhizoctonia</taxon>
    </lineage>
</organism>
<dbReference type="Pfam" id="PF06964">
    <property type="entry name" value="Alpha-L-AF_C"/>
    <property type="match status" value="1"/>
</dbReference>
<name>A0A8H8SZ50_9AGAM</name>
<proteinExistence type="inferred from homology"/>
<dbReference type="EMBL" id="CP059665">
    <property type="protein sequence ID" value="QRW22033.1"/>
    <property type="molecule type" value="Genomic_DNA"/>
</dbReference>
<protein>
    <recommendedName>
        <fullName evidence="4">non-reducing end alpha-L-arabinofuranosidase</fullName>
        <ecNumber evidence="4">3.2.1.55</ecNumber>
    </recommendedName>
</protein>
<dbReference type="Pfam" id="PF22848">
    <property type="entry name" value="ASD1_dom"/>
    <property type="match status" value="1"/>
</dbReference>
<dbReference type="InterPro" id="IPR013780">
    <property type="entry name" value="Glyco_hydro_b"/>
</dbReference>
<comment type="similarity">
    <text evidence="3">Belongs to the glycosyl hydrolase 51 family.</text>
</comment>
<evidence type="ECO:0000256" key="1">
    <source>
        <dbReference type="ARBA" id="ARBA00001462"/>
    </source>
</evidence>
<dbReference type="GO" id="GO:0031222">
    <property type="term" value="P:arabinan catabolic process"/>
    <property type="evidence" value="ECO:0007669"/>
    <property type="project" value="UniProtKB-UniPathway"/>
</dbReference>
<dbReference type="Gene3D" id="3.20.20.80">
    <property type="entry name" value="Glycosidases"/>
    <property type="match status" value="1"/>
</dbReference>
<dbReference type="InterPro" id="IPR010720">
    <property type="entry name" value="Alpha-L-AF_C"/>
</dbReference>
<comment type="catalytic activity">
    <reaction evidence="1">
        <text>Hydrolysis of terminal non-reducing alpha-L-arabinofuranoside residues in alpha-L-arabinosides.</text>
        <dbReference type="EC" id="3.2.1.55"/>
    </reaction>
</comment>
<evidence type="ECO:0000256" key="6">
    <source>
        <dbReference type="ARBA" id="ARBA00022801"/>
    </source>
</evidence>
<dbReference type="GO" id="GO:0046373">
    <property type="term" value="P:L-arabinose metabolic process"/>
    <property type="evidence" value="ECO:0007669"/>
    <property type="project" value="InterPro"/>
</dbReference>
<dbReference type="InterPro" id="IPR055235">
    <property type="entry name" value="ASD1_cat"/>
</dbReference>
<dbReference type="KEGG" id="rsx:RhiXN_09620"/>
<evidence type="ECO:0000256" key="3">
    <source>
        <dbReference type="ARBA" id="ARBA00007186"/>
    </source>
</evidence>
<evidence type="ECO:0000256" key="7">
    <source>
        <dbReference type="ARBA" id="ARBA00023180"/>
    </source>
</evidence>
<gene>
    <name evidence="9" type="ORF">RhiXN_09620</name>
</gene>
<dbReference type="Pfam" id="PF02018">
    <property type="entry name" value="CBM_4_9"/>
    <property type="match status" value="1"/>
</dbReference>
<dbReference type="Gene3D" id="2.60.40.1180">
    <property type="entry name" value="Golgi alpha-mannosidase II"/>
    <property type="match status" value="1"/>
</dbReference>
<evidence type="ECO:0000313" key="10">
    <source>
        <dbReference type="Proteomes" id="UP000650533"/>
    </source>
</evidence>
<dbReference type="InterPro" id="IPR008979">
    <property type="entry name" value="Galactose-bd-like_sf"/>
</dbReference>
<dbReference type="InterPro" id="IPR051563">
    <property type="entry name" value="Glycosyl_Hydrolase_51"/>
</dbReference>
<dbReference type="SUPFAM" id="SSF51445">
    <property type="entry name" value="(Trans)glycosidases"/>
    <property type="match status" value="1"/>
</dbReference>
<dbReference type="SUPFAM" id="SSF51011">
    <property type="entry name" value="Glycosyl hydrolase domain"/>
    <property type="match status" value="1"/>
</dbReference>
<sequence>MALSDGICGMFNIGNDNYPLAFCGSDTVKLNNSSTVSTILLCMANPSTSDWFGYGTNLKSDNRVIQRAGDQGLADDNLLRAITSPVSDQYSYGKPDKFNTTSGPDNTMGPFYRLFVLALTAGAFAQSSLRIQVTNTQTHAIPSTMYGWMWEDINHSGDGGLYAELLQNRAFQAVTANTPQALNAWSAYRGTSLSVINSIPGVSNALRNSLQAKIPAGASGQVGFDNSGYWGIKVQSGWKYTGSFYARSDSYTGSVTVSLASSSGTTYATATVSGVTNSWKKFTFDFTPSQSAPDVKNVFRVTVDGASASGKSVYFGMFSLFPPTYKGRQNGMRIDLAEALAASKPRVWRFPGGNNLEGQTVAKRWKWNETIGPIENRPGRQGDWGYANTDGLGLIEYLNWAEDIGAEPILAHQLYYTPAGYSLGGETVPESQLQPYVQDAINEIQFITGDANTNQWAKLRAQYGRTAPYKLRYIEIGNEDFAASASYAQYRWRVFVNGLKAAFPNSGFQYIATTYPSTTLSPAYTHIDWHQYNVPKWFIDHALEYDTYPRNGAQVFVGEYAVTSTNPSCIFGPPSCGRLEYPTLQGAVAEAAYMTGLERNSDVVFASTYAPTLQNINGHQWTPDVITFDAGSMVKSASYYAQQMFGSNMGTHVLKTSPAPSASVPLHWVASHDAANKIVYLKASNTGTSSFTGTFALDFPITGQSTTTLLTAGAPGTFNTLSNPNAVVPQTSNLNVGSGATSFTYNFPPQSVAVFKLPVGW</sequence>
<dbReference type="PANTHER" id="PTHR31776">
    <property type="entry name" value="ALPHA-L-ARABINOFURANOSIDASE 1"/>
    <property type="match status" value="1"/>
</dbReference>
<dbReference type="AlphaFoldDB" id="A0A8H8SZ50"/>
<evidence type="ECO:0000313" key="9">
    <source>
        <dbReference type="EMBL" id="QRW22033.1"/>
    </source>
</evidence>
<keyword evidence="7" id="KW-0325">Glycoprotein</keyword>
<comment type="pathway">
    <text evidence="2">Glycan metabolism; L-arabinan degradation.</text>
</comment>
<dbReference type="PANTHER" id="PTHR31776:SF0">
    <property type="entry name" value="ALPHA-L-ARABINOFURANOSIDASE 1"/>
    <property type="match status" value="1"/>
</dbReference>
<evidence type="ECO:0000256" key="2">
    <source>
        <dbReference type="ARBA" id="ARBA00004834"/>
    </source>
</evidence>
<evidence type="ECO:0000259" key="8">
    <source>
        <dbReference type="SMART" id="SM00813"/>
    </source>
</evidence>
<dbReference type="GO" id="GO:0046556">
    <property type="term" value="F:alpha-L-arabinofuranosidase activity"/>
    <property type="evidence" value="ECO:0007669"/>
    <property type="project" value="UniProtKB-EC"/>
</dbReference>
<accession>A0A8H8SZ50</accession>
<dbReference type="UniPathway" id="UPA00667"/>
<dbReference type="InterPro" id="IPR017853">
    <property type="entry name" value="GH"/>
</dbReference>
<evidence type="ECO:0000256" key="4">
    <source>
        <dbReference type="ARBA" id="ARBA00012670"/>
    </source>
</evidence>
<keyword evidence="5" id="KW-0732">Signal</keyword>
<evidence type="ECO:0000256" key="5">
    <source>
        <dbReference type="ARBA" id="ARBA00022729"/>
    </source>
</evidence>
<feature type="domain" description="Alpha-L-arabinofuranosidase C-terminal" evidence="8">
    <location>
        <begin position="558"/>
        <end position="751"/>
    </location>
</feature>
<dbReference type="SMART" id="SM00813">
    <property type="entry name" value="Alpha-L-AF_C"/>
    <property type="match status" value="1"/>
</dbReference>
<keyword evidence="6" id="KW-0378">Hydrolase</keyword>